<proteinExistence type="predicted"/>
<protein>
    <submittedName>
        <fullName evidence="1">Uncharacterized protein</fullName>
    </submittedName>
</protein>
<sequence>MESPQHSIDEALKDLIEKLNKKQSINDFEYFRLLQQAKKGNALINTLTEGVVNIVYGKIDDGLSIIKPYIFAGDLYYATLYSQSLFAFHKAEELLNVIFKLSDQYNSSKLLSFQAYSVATNIGNIELMDKYMDRHLSLLSQDEGKDDALTLAESHDRDIHKIYEMNLCSQEQFKRLFLYTEGILNTYPRMPTKHAICSDDDLGYLVELEGVASKVIVEMNNLLAEKVCSDEEMDSCELIARFAYLAPNWKGQFYAYN</sequence>
<comment type="caution">
    <text evidence="1">The sequence shown here is derived from an EMBL/GenBank/DDBJ whole genome shotgun (WGS) entry which is preliminary data.</text>
</comment>
<evidence type="ECO:0000313" key="2">
    <source>
        <dbReference type="Proteomes" id="UP000028493"/>
    </source>
</evidence>
<dbReference type="AlphaFoldDB" id="A0A077PWV2"/>
<reference evidence="1" key="1">
    <citation type="submission" date="2013-07" db="EMBL/GenBank/DDBJ databases">
        <title>Sub-species coevolution in mutualistic symbiosis.</title>
        <authorList>
            <person name="Murfin K."/>
            <person name="Klassen J."/>
            <person name="Lee M."/>
            <person name="Forst S."/>
            <person name="Stock P."/>
            <person name="Goodrich-Blair H."/>
        </authorList>
    </citation>
    <scope>NUCLEOTIDE SEQUENCE [LARGE SCALE GENOMIC DNA]</scope>
    <source>
        <strain evidence="1">Kraussei Becker Underwood</strain>
    </source>
</reference>
<evidence type="ECO:0000313" key="1">
    <source>
        <dbReference type="EMBL" id="CDH24369.1"/>
    </source>
</evidence>
<dbReference type="Proteomes" id="UP000028493">
    <property type="component" value="Unassembled WGS sequence"/>
</dbReference>
<dbReference type="RefSeq" id="WP_038196697.1">
    <property type="nucleotide sequence ID" value="NZ_CAWLXS010000260.1"/>
</dbReference>
<dbReference type="EMBL" id="CBSZ010000187">
    <property type="protein sequence ID" value="CDH24369.1"/>
    <property type="molecule type" value="Genomic_DNA"/>
</dbReference>
<gene>
    <name evidence="1" type="ORF">XBKB1_2670020</name>
</gene>
<dbReference type="HOGENOM" id="CLU_1068662_0_0_6"/>
<name>A0A077PWV2_XENBV</name>
<organism evidence="1 2">
    <name type="scientific">Xenorhabdus bovienii str. kraussei Becker Underwood</name>
    <dbReference type="NCBI Taxonomy" id="1398204"/>
    <lineage>
        <taxon>Bacteria</taxon>
        <taxon>Pseudomonadati</taxon>
        <taxon>Pseudomonadota</taxon>
        <taxon>Gammaproteobacteria</taxon>
        <taxon>Enterobacterales</taxon>
        <taxon>Morganellaceae</taxon>
        <taxon>Xenorhabdus</taxon>
    </lineage>
</organism>
<accession>A0A077PWV2</accession>